<dbReference type="InterPro" id="IPR000873">
    <property type="entry name" value="AMP-dep_synth/lig_dom"/>
</dbReference>
<reference evidence="3 4" key="1">
    <citation type="submission" date="2023-04" db="EMBL/GenBank/DDBJ databases">
        <title>Genome of Basidiobolus ranarum AG-B5.</title>
        <authorList>
            <person name="Stajich J.E."/>
            <person name="Carter-House D."/>
            <person name="Gryganskyi A."/>
        </authorList>
    </citation>
    <scope>NUCLEOTIDE SEQUENCE [LARGE SCALE GENOMIC DNA]</scope>
    <source>
        <strain evidence="3 4">AG-B5</strain>
    </source>
</reference>
<evidence type="ECO:0000259" key="2">
    <source>
        <dbReference type="Pfam" id="PF00501"/>
    </source>
</evidence>
<name>A0ABR2WEU9_9FUNG</name>
<dbReference type="PANTHER" id="PTHR43201">
    <property type="entry name" value="ACYL-COA SYNTHETASE"/>
    <property type="match status" value="1"/>
</dbReference>
<dbReference type="Pfam" id="PF00501">
    <property type="entry name" value="AMP-binding"/>
    <property type="match status" value="1"/>
</dbReference>
<dbReference type="InterPro" id="IPR042099">
    <property type="entry name" value="ANL_N_sf"/>
</dbReference>
<feature type="domain" description="AMP-dependent synthetase/ligase" evidence="2">
    <location>
        <begin position="17"/>
        <end position="332"/>
    </location>
</feature>
<dbReference type="Gene3D" id="3.40.50.12780">
    <property type="entry name" value="N-terminal domain of ligase-like"/>
    <property type="match status" value="1"/>
</dbReference>
<protein>
    <recommendedName>
        <fullName evidence="2">AMP-dependent synthetase/ligase domain-containing protein</fullName>
    </recommendedName>
</protein>
<sequence length="344" mass="38839">MPSFQSNDFNTLLDLHSKQSGTKVALIYTDAQGEEQQISYKLFRDLTIYNSYYLWPKNQISIEENTVVGILAPNCIEYCTLVYSLIRARAVSLNLSTKNSSDGMVHLLKEGKASVLAVHPQFIEIAKDIRKAIPAIEVYLLTEHESDEFPSIPNLSPNTNEAFPITPEMESLGKGRPDDMDRRIMYIHTSGSTLFPKLITQGSKQILTGLRYCEASQRGFVDSESISCAFLPLFHAASNICDFLRMMYHGGTYVIPTSHLGTFIPTGRNIIDTLKRYQPTLLLLVPWMLEQVYFVAEEDPTVYPLLRKLQVVMVCGAAFSEHIATNLIKQNQRIQIQLTKTGIY</sequence>
<dbReference type="SUPFAM" id="SSF56801">
    <property type="entry name" value="Acetyl-CoA synthetase-like"/>
    <property type="match status" value="1"/>
</dbReference>
<accession>A0ABR2WEU9</accession>
<comment type="caution">
    <text evidence="3">The sequence shown here is derived from an EMBL/GenBank/DDBJ whole genome shotgun (WGS) entry which is preliminary data.</text>
</comment>
<evidence type="ECO:0000313" key="4">
    <source>
        <dbReference type="Proteomes" id="UP001479436"/>
    </source>
</evidence>
<dbReference type="EMBL" id="JASJQH010002651">
    <property type="protein sequence ID" value="KAK9760033.1"/>
    <property type="molecule type" value="Genomic_DNA"/>
</dbReference>
<dbReference type="Proteomes" id="UP001479436">
    <property type="component" value="Unassembled WGS sequence"/>
</dbReference>
<comment type="similarity">
    <text evidence="1">Belongs to the ATP-dependent AMP-binding enzyme family.</text>
</comment>
<keyword evidence="4" id="KW-1185">Reference proteome</keyword>
<gene>
    <name evidence="3" type="ORF">K7432_016357</name>
</gene>
<evidence type="ECO:0000256" key="1">
    <source>
        <dbReference type="ARBA" id="ARBA00006432"/>
    </source>
</evidence>
<proteinExistence type="inferred from homology"/>
<organism evidence="3 4">
    <name type="scientific">Basidiobolus ranarum</name>
    <dbReference type="NCBI Taxonomy" id="34480"/>
    <lineage>
        <taxon>Eukaryota</taxon>
        <taxon>Fungi</taxon>
        <taxon>Fungi incertae sedis</taxon>
        <taxon>Zoopagomycota</taxon>
        <taxon>Entomophthoromycotina</taxon>
        <taxon>Basidiobolomycetes</taxon>
        <taxon>Basidiobolales</taxon>
        <taxon>Basidiobolaceae</taxon>
        <taxon>Basidiobolus</taxon>
    </lineage>
</organism>
<dbReference type="PANTHER" id="PTHR43201:SF8">
    <property type="entry name" value="ACYL-COA SYNTHETASE FAMILY MEMBER 3"/>
    <property type="match status" value="1"/>
</dbReference>
<evidence type="ECO:0000313" key="3">
    <source>
        <dbReference type="EMBL" id="KAK9760033.1"/>
    </source>
</evidence>